<dbReference type="Pfam" id="PF00126">
    <property type="entry name" value="HTH_1"/>
    <property type="match status" value="1"/>
</dbReference>
<name>A0A0A6UHK4_ACTUT</name>
<proteinExistence type="inferred from homology"/>
<dbReference type="SUPFAM" id="SSF53850">
    <property type="entry name" value="Periplasmic binding protein-like II"/>
    <property type="match status" value="1"/>
</dbReference>
<dbReference type="InterPro" id="IPR036390">
    <property type="entry name" value="WH_DNA-bd_sf"/>
</dbReference>
<accession>A0A0A6UHK4</accession>
<keyword evidence="3" id="KW-0238">DNA-binding</keyword>
<organism evidence="6 7">
    <name type="scientific">Actinoplanes utahensis</name>
    <dbReference type="NCBI Taxonomy" id="1869"/>
    <lineage>
        <taxon>Bacteria</taxon>
        <taxon>Bacillati</taxon>
        <taxon>Actinomycetota</taxon>
        <taxon>Actinomycetes</taxon>
        <taxon>Micromonosporales</taxon>
        <taxon>Micromonosporaceae</taxon>
        <taxon>Actinoplanes</taxon>
    </lineage>
</organism>
<dbReference type="PRINTS" id="PR00039">
    <property type="entry name" value="HTHLYSR"/>
</dbReference>
<evidence type="ECO:0000256" key="2">
    <source>
        <dbReference type="ARBA" id="ARBA00023015"/>
    </source>
</evidence>
<dbReference type="GO" id="GO:0003677">
    <property type="term" value="F:DNA binding"/>
    <property type="evidence" value="ECO:0007669"/>
    <property type="project" value="UniProtKB-KW"/>
</dbReference>
<evidence type="ECO:0000259" key="5">
    <source>
        <dbReference type="PROSITE" id="PS50931"/>
    </source>
</evidence>
<dbReference type="Proteomes" id="UP000054537">
    <property type="component" value="Unassembled WGS sequence"/>
</dbReference>
<dbReference type="PANTHER" id="PTHR30118:SF15">
    <property type="entry name" value="TRANSCRIPTIONAL REGULATORY PROTEIN"/>
    <property type="match status" value="1"/>
</dbReference>
<evidence type="ECO:0000256" key="4">
    <source>
        <dbReference type="ARBA" id="ARBA00023163"/>
    </source>
</evidence>
<dbReference type="STRING" id="1869.MB27_22185"/>
<dbReference type="Gene3D" id="1.10.10.10">
    <property type="entry name" value="Winged helix-like DNA-binding domain superfamily/Winged helix DNA-binding domain"/>
    <property type="match status" value="1"/>
</dbReference>
<keyword evidence="2" id="KW-0805">Transcription regulation</keyword>
<evidence type="ECO:0000313" key="6">
    <source>
        <dbReference type="EMBL" id="KHD75535.1"/>
    </source>
</evidence>
<evidence type="ECO:0000313" key="7">
    <source>
        <dbReference type="Proteomes" id="UP000054537"/>
    </source>
</evidence>
<reference evidence="6 7" key="1">
    <citation type="submission" date="2014-10" db="EMBL/GenBank/DDBJ databases">
        <title>Draft genome sequence of Actinoplanes utahensis NRRL 12052.</title>
        <authorList>
            <person name="Velasco-Bucheli B."/>
            <person name="del Cerro C."/>
            <person name="Hormigo D."/>
            <person name="Garcia J.L."/>
            <person name="Acebal C."/>
            <person name="Arroyo M."/>
            <person name="de la Mata I."/>
        </authorList>
    </citation>
    <scope>NUCLEOTIDE SEQUENCE [LARGE SCALE GENOMIC DNA]</scope>
    <source>
        <strain evidence="6 7">NRRL 12052</strain>
    </source>
</reference>
<dbReference type="InterPro" id="IPR005119">
    <property type="entry name" value="LysR_subst-bd"/>
</dbReference>
<dbReference type="PROSITE" id="PS50931">
    <property type="entry name" value="HTH_LYSR"/>
    <property type="match status" value="1"/>
</dbReference>
<dbReference type="GO" id="GO:0003700">
    <property type="term" value="F:DNA-binding transcription factor activity"/>
    <property type="evidence" value="ECO:0007669"/>
    <property type="project" value="InterPro"/>
</dbReference>
<dbReference type="Gene3D" id="3.40.190.10">
    <property type="entry name" value="Periplasmic binding protein-like II"/>
    <property type="match status" value="2"/>
</dbReference>
<comment type="similarity">
    <text evidence="1">Belongs to the LysR transcriptional regulatory family.</text>
</comment>
<dbReference type="InterPro" id="IPR000847">
    <property type="entry name" value="LysR_HTH_N"/>
</dbReference>
<feature type="domain" description="HTH lysR-type" evidence="5">
    <location>
        <begin position="8"/>
        <end position="65"/>
    </location>
</feature>
<dbReference type="AlphaFoldDB" id="A0A0A6UHK4"/>
<gene>
    <name evidence="6" type="ORF">MB27_22185</name>
</gene>
<keyword evidence="4" id="KW-0804">Transcription</keyword>
<comment type="caution">
    <text evidence="6">The sequence shown here is derived from an EMBL/GenBank/DDBJ whole genome shotgun (WGS) entry which is preliminary data.</text>
</comment>
<sequence>MARVTTRTDLNMLVALDALLETSSVTAAAERLHTSAPAMSRTLGRLRRHFGDPLLVRAGRRLVPTEQAVRLRPRVRALMETAGALLADGAGADPASWRHTVTVQMSDVLTADLVPGLLTVMRAEAPGVRLRLAADHTEGTAALRDGLIDLEVGAIDHTDPETLTESLGTLTPALAVRPDHPLTRGDLTAERIAAAGHIGVSRKGLAAGPLDEHLAGLGLRRDVVMVVPAHAPALLLAASTDLVCLVPDRQRDAAGRAGLRVLPLPFALPATTIGMAWHPRTDTDPVRRWLRGHVRTAARALL</sequence>
<dbReference type="Pfam" id="PF03466">
    <property type="entry name" value="LysR_substrate"/>
    <property type="match status" value="1"/>
</dbReference>
<dbReference type="SUPFAM" id="SSF46785">
    <property type="entry name" value="Winged helix' DNA-binding domain"/>
    <property type="match status" value="1"/>
</dbReference>
<dbReference type="eggNOG" id="COG0583">
    <property type="taxonomic scope" value="Bacteria"/>
</dbReference>
<protein>
    <recommendedName>
        <fullName evidence="5">HTH lysR-type domain-containing protein</fullName>
    </recommendedName>
</protein>
<evidence type="ECO:0000256" key="3">
    <source>
        <dbReference type="ARBA" id="ARBA00023125"/>
    </source>
</evidence>
<evidence type="ECO:0000256" key="1">
    <source>
        <dbReference type="ARBA" id="ARBA00009437"/>
    </source>
</evidence>
<dbReference type="EMBL" id="JRTT01000026">
    <property type="protein sequence ID" value="KHD75535.1"/>
    <property type="molecule type" value="Genomic_DNA"/>
</dbReference>
<dbReference type="PANTHER" id="PTHR30118">
    <property type="entry name" value="HTH-TYPE TRANSCRIPTIONAL REGULATOR LEUO-RELATED"/>
    <property type="match status" value="1"/>
</dbReference>
<dbReference type="InterPro" id="IPR036388">
    <property type="entry name" value="WH-like_DNA-bd_sf"/>
</dbReference>
<dbReference type="InterPro" id="IPR050389">
    <property type="entry name" value="LysR-type_TF"/>
</dbReference>
<keyword evidence="7" id="KW-1185">Reference proteome</keyword>